<keyword evidence="6" id="KW-1185">Reference proteome</keyword>
<dbReference type="InterPro" id="IPR000524">
    <property type="entry name" value="Tscrpt_reg_HTH_GntR"/>
</dbReference>
<dbReference type="SUPFAM" id="SSF46785">
    <property type="entry name" value="Winged helix' DNA-binding domain"/>
    <property type="match status" value="1"/>
</dbReference>
<dbReference type="SMART" id="SM00895">
    <property type="entry name" value="FCD"/>
    <property type="match status" value="1"/>
</dbReference>
<evidence type="ECO:0000259" key="4">
    <source>
        <dbReference type="PROSITE" id="PS50949"/>
    </source>
</evidence>
<dbReference type="PROSITE" id="PS50949">
    <property type="entry name" value="HTH_GNTR"/>
    <property type="match status" value="1"/>
</dbReference>
<dbReference type="Pfam" id="PF00392">
    <property type="entry name" value="GntR"/>
    <property type="match status" value="1"/>
</dbReference>
<organism evidence="5 6">
    <name type="scientific">Pseudothauera rhizosphaerae</name>
    <dbReference type="NCBI Taxonomy" id="2565932"/>
    <lineage>
        <taxon>Bacteria</taxon>
        <taxon>Pseudomonadati</taxon>
        <taxon>Pseudomonadota</taxon>
        <taxon>Betaproteobacteria</taxon>
        <taxon>Rhodocyclales</taxon>
        <taxon>Zoogloeaceae</taxon>
        <taxon>Pseudothauera</taxon>
    </lineage>
</organism>
<evidence type="ECO:0000313" key="6">
    <source>
        <dbReference type="Proteomes" id="UP000307956"/>
    </source>
</evidence>
<gene>
    <name evidence="5" type="ORF">E6O51_01220</name>
</gene>
<name>A0A4S4AYR2_9RHOO</name>
<dbReference type="GO" id="GO:0003700">
    <property type="term" value="F:DNA-binding transcription factor activity"/>
    <property type="evidence" value="ECO:0007669"/>
    <property type="project" value="InterPro"/>
</dbReference>
<keyword evidence="2" id="KW-0238">DNA-binding</keyword>
<dbReference type="OrthoDB" id="8631299at2"/>
<dbReference type="SUPFAM" id="SSF48008">
    <property type="entry name" value="GntR ligand-binding domain-like"/>
    <property type="match status" value="1"/>
</dbReference>
<sequence length="237" mass="26557">MLPRSATAPGERMSRIGGNVYTTIRKRITLGEYPPGMQLKEEHLAAELGVSRSPVRAALRRLESDGLICVEAHRGAFVAEWTDRDVDEVFDLRAVLEAHAAALAARRRQPGQLARLQALNEETERLLANRGEDFLAELQRINLAFHETILQASCSPRLMAMARQLHEVQRVTGSFYYYGEDDLLRSLFQHRELTEAIEHQDERMAADLMGSHVRGAFARLRRQRKGVAASGGNAGED</sequence>
<dbReference type="EMBL" id="SSOD01000001">
    <property type="protein sequence ID" value="THF65250.1"/>
    <property type="molecule type" value="Genomic_DNA"/>
</dbReference>
<dbReference type="SMART" id="SM00345">
    <property type="entry name" value="HTH_GNTR"/>
    <property type="match status" value="1"/>
</dbReference>
<evidence type="ECO:0000256" key="1">
    <source>
        <dbReference type="ARBA" id="ARBA00023015"/>
    </source>
</evidence>
<keyword evidence="1" id="KW-0805">Transcription regulation</keyword>
<dbReference type="PRINTS" id="PR00035">
    <property type="entry name" value="HTHGNTR"/>
</dbReference>
<dbReference type="InterPro" id="IPR011711">
    <property type="entry name" value="GntR_C"/>
</dbReference>
<dbReference type="PANTHER" id="PTHR43537:SF24">
    <property type="entry name" value="GLUCONATE OPERON TRANSCRIPTIONAL REPRESSOR"/>
    <property type="match status" value="1"/>
</dbReference>
<evidence type="ECO:0000313" key="5">
    <source>
        <dbReference type="EMBL" id="THF65250.1"/>
    </source>
</evidence>
<dbReference type="InterPro" id="IPR036390">
    <property type="entry name" value="WH_DNA-bd_sf"/>
</dbReference>
<reference evidence="5 6" key="1">
    <citation type="submission" date="2019-04" db="EMBL/GenBank/DDBJ databases">
        <title>Azoarcus rhizosphaerae sp. nov. isolated from rhizosphere of Ficus religiosa.</title>
        <authorList>
            <person name="Lin S.-Y."/>
            <person name="Hameed A."/>
            <person name="Hsu Y.-H."/>
            <person name="Young C.-C."/>
        </authorList>
    </citation>
    <scope>NUCLEOTIDE SEQUENCE [LARGE SCALE GENOMIC DNA]</scope>
    <source>
        <strain evidence="5 6">CC-YHH848</strain>
    </source>
</reference>
<comment type="caution">
    <text evidence="5">The sequence shown here is derived from an EMBL/GenBank/DDBJ whole genome shotgun (WGS) entry which is preliminary data.</text>
</comment>
<dbReference type="GO" id="GO:0003677">
    <property type="term" value="F:DNA binding"/>
    <property type="evidence" value="ECO:0007669"/>
    <property type="project" value="UniProtKB-KW"/>
</dbReference>
<dbReference type="CDD" id="cd07377">
    <property type="entry name" value="WHTH_GntR"/>
    <property type="match status" value="1"/>
</dbReference>
<evidence type="ECO:0000256" key="2">
    <source>
        <dbReference type="ARBA" id="ARBA00023125"/>
    </source>
</evidence>
<dbReference type="Gene3D" id="1.20.120.530">
    <property type="entry name" value="GntR ligand-binding domain-like"/>
    <property type="match status" value="1"/>
</dbReference>
<accession>A0A4S4AYR2</accession>
<dbReference type="Proteomes" id="UP000307956">
    <property type="component" value="Unassembled WGS sequence"/>
</dbReference>
<dbReference type="AlphaFoldDB" id="A0A4S4AYR2"/>
<dbReference type="Gene3D" id="1.10.10.10">
    <property type="entry name" value="Winged helix-like DNA-binding domain superfamily/Winged helix DNA-binding domain"/>
    <property type="match status" value="1"/>
</dbReference>
<evidence type="ECO:0000256" key="3">
    <source>
        <dbReference type="ARBA" id="ARBA00023163"/>
    </source>
</evidence>
<dbReference type="InterPro" id="IPR036388">
    <property type="entry name" value="WH-like_DNA-bd_sf"/>
</dbReference>
<dbReference type="Pfam" id="PF07729">
    <property type="entry name" value="FCD"/>
    <property type="match status" value="1"/>
</dbReference>
<dbReference type="PANTHER" id="PTHR43537">
    <property type="entry name" value="TRANSCRIPTIONAL REGULATOR, GNTR FAMILY"/>
    <property type="match status" value="1"/>
</dbReference>
<feature type="domain" description="HTH gntR-type" evidence="4">
    <location>
        <begin position="14"/>
        <end position="81"/>
    </location>
</feature>
<proteinExistence type="predicted"/>
<keyword evidence="3" id="KW-0804">Transcription</keyword>
<dbReference type="InterPro" id="IPR008920">
    <property type="entry name" value="TF_FadR/GntR_C"/>
</dbReference>
<protein>
    <submittedName>
        <fullName evidence="5">GntR family transcriptional regulator</fullName>
    </submittedName>
</protein>